<comment type="caution">
    <text evidence="2">The sequence shown here is derived from an EMBL/GenBank/DDBJ whole genome shotgun (WGS) entry which is preliminary data.</text>
</comment>
<dbReference type="AlphaFoldDB" id="A0A7W8D6D4"/>
<feature type="chain" id="PRO_5030860047" evidence="1">
    <location>
        <begin position="22"/>
        <end position="254"/>
    </location>
</feature>
<gene>
    <name evidence="2" type="ORF">HNQ52_002304</name>
</gene>
<proteinExistence type="predicted"/>
<feature type="signal peptide" evidence="1">
    <location>
        <begin position="1"/>
        <end position="21"/>
    </location>
</feature>
<dbReference type="InterPro" id="IPR007433">
    <property type="entry name" value="DUF481"/>
</dbReference>
<dbReference type="Pfam" id="PF04338">
    <property type="entry name" value="DUF481"/>
    <property type="match status" value="1"/>
</dbReference>
<evidence type="ECO:0000313" key="3">
    <source>
        <dbReference type="Proteomes" id="UP000521199"/>
    </source>
</evidence>
<evidence type="ECO:0000256" key="1">
    <source>
        <dbReference type="SAM" id="SignalP"/>
    </source>
</evidence>
<keyword evidence="3" id="KW-1185">Reference proteome</keyword>
<dbReference type="RefSeq" id="WP_183961309.1">
    <property type="nucleotide sequence ID" value="NZ_JACHHP010000004.1"/>
</dbReference>
<keyword evidence="1" id="KW-0732">Signal</keyword>
<reference evidence="2 3" key="1">
    <citation type="submission" date="2020-08" db="EMBL/GenBank/DDBJ databases">
        <title>Genomic Encyclopedia of Type Strains, Phase IV (KMG-IV): sequencing the most valuable type-strain genomes for metagenomic binning, comparative biology and taxonomic classification.</title>
        <authorList>
            <person name="Goeker M."/>
        </authorList>
    </citation>
    <scope>NUCLEOTIDE SEQUENCE [LARGE SCALE GENOMIC DNA]</scope>
    <source>
        <strain evidence="2 3">DSM 24163</strain>
    </source>
</reference>
<dbReference type="EMBL" id="JACHHP010000004">
    <property type="protein sequence ID" value="MBB5208754.1"/>
    <property type="molecule type" value="Genomic_DNA"/>
</dbReference>
<organism evidence="2 3">
    <name type="scientific">Chiayiivirga flava</name>
    <dbReference type="NCBI Taxonomy" id="659595"/>
    <lineage>
        <taxon>Bacteria</taxon>
        <taxon>Pseudomonadati</taxon>
        <taxon>Pseudomonadota</taxon>
        <taxon>Gammaproteobacteria</taxon>
        <taxon>Lysobacterales</taxon>
        <taxon>Lysobacteraceae</taxon>
        <taxon>Chiayiivirga</taxon>
    </lineage>
</organism>
<name>A0A7W8D6D4_9GAMM</name>
<accession>A0A7W8D6D4</accession>
<dbReference type="Proteomes" id="UP000521199">
    <property type="component" value="Unassembled WGS sequence"/>
</dbReference>
<protein>
    <submittedName>
        <fullName evidence="2">Putative salt-induced outer membrane protein</fullName>
    </submittedName>
</protein>
<evidence type="ECO:0000313" key="2">
    <source>
        <dbReference type="EMBL" id="MBB5208754.1"/>
    </source>
</evidence>
<sequence length="254" mass="27671">MTKPLALAIALLCSAPFAATAQETSPTGWTGTGELGLALSRGNSRSDNLNGKLQFQNEDAEWKHNYYLSVLRSKGEVSGDFDGDGTPEERFELTANRYEAGASSAIKVNEISSWVAALRYENDDFAPFESQATFSMGYGHNFIKNEVTTLSAEVGPGYRRAKSAETGETENDVIARGLLDFKHKLTDNTELYNTFLVESGDDNTFGQNDTGISVAMNESFALKAGVQVRHNTEVGPATKKTDTLTKVNLVYNIK</sequence>